<protein>
    <submittedName>
        <fullName evidence="1">Haloacid dehalogenase</fullName>
    </submittedName>
</protein>
<proteinExistence type="predicted"/>
<reference evidence="2" key="1">
    <citation type="journal article" date="2023" name="Int. J. Syst. Evol. Microbiol.">
        <title>Claveliimonas bilis gen. nov., sp. nov., deoxycholic acid-producing bacteria isolated from human faeces, and reclassification of Sellimonas monacensis Zenner et al. 2021 as Claveliimonas monacensis comb. nov.</title>
        <authorList>
            <person name="Hisatomi A."/>
            <person name="Kastawa N.W.E.P.G."/>
            <person name="Song I."/>
            <person name="Ohkuma M."/>
            <person name="Fukiya S."/>
            <person name="Sakamoto M."/>
        </authorList>
    </citation>
    <scope>NUCLEOTIDE SEQUENCE [LARGE SCALE GENOMIC DNA]</scope>
    <source>
        <strain evidence="2">12BBH14</strain>
    </source>
</reference>
<dbReference type="EMBL" id="AP027742">
    <property type="protein sequence ID" value="BDZ77863.1"/>
    <property type="molecule type" value="Genomic_DNA"/>
</dbReference>
<dbReference type="Gene3D" id="3.30.1240.10">
    <property type="match status" value="1"/>
</dbReference>
<dbReference type="SUPFAM" id="SSF56784">
    <property type="entry name" value="HAD-like"/>
    <property type="match status" value="1"/>
</dbReference>
<name>A0ABN6YX03_9FIRM</name>
<sequence length="270" mass="29368">MIKLLAVDMDGTCLNRKSLMTEETKKALEAAAKSGITVVPTTGRCFFCLPHQLAGRKDIYRYVISSNGARVTDCELDKSLLCSDIPKETALSLLEECAGSGAGIASHMEHVYLIQGRMLALMGRAFYGKDARGVELVKNMASYIRSRNKGVEEIQLYFLAPGTRIRLEKILGNFPQLSFASTKIYMEIFSRNTSKGTALTALSGHLGIQKSEIACIGDGENDLSMFEASGLKFAMGNGVKKLKEKADYVLPSNEENGVEAAIKNYILGGC</sequence>
<accession>A0ABN6YX03</accession>
<dbReference type="InterPro" id="IPR036412">
    <property type="entry name" value="HAD-like_sf"/>
</dbReference>
<dbReference type="RefSeq" id="WP_316264887.1">
    <property type="nucleotide sequence ID" value="NZ_AP027742.1"/>
</dbReference>
<dbReference type="SFLD" id="SFLDS00003">
    <property type="entry name" value="Haloacid_Dehalogenase"/>
    <property type="match status" value="1"/>
</dbReference>
<dbReference type="Gene3D" id="3.40.50.1000">
    <property type="entry name" value="HAD superfamily/HAD-like"/>
    <property type="match status" value="1"/>
</dbReference>
<dbReference type="Pfam" id="PF08282">
    <property type="entry name" value="Hydrolase_3"/>
    <property type="match status" value="1"/>
</dbReference>
<dbReference type="SFLD" id="SFLDG01140">
    <property type="entry name" value="C2.B:_Phosphomannomutase_and_P"/>
    <property type="match status" value="1"/>
</dbReference>
<dbReference type="Proteomes" id="UP001305815">
    <property type="component" value="Chromosome"/>
</dbReference>
<evidence type="ECO:0000313" key="2">
    <source>
        <dbReference type="Proteomes" id="UP001305815"/>
    </source>
</evidence>
<gene>
    <name evidence="1" type="ORF">Lac1_20460</name>
</gene>
<dbReference type="InterPro" id="IPR023214">
    <property type="entry name" value="HAD_sf"/>
</dbReference>
<dbReference type="PANTHER" id="PTHR10000">
    <property type="entry name" value="PHOSPHOSERINE PHOSPHATASE"/>
    <property type="match status" value="1"/>
</dbReference>
<evidence type="ECO:0000313" key="1">
    <source>
        <dbReference type="EMBL" id="BDZ77863.1"/>
    </source>
</evidence>
<organism evidence="1 2">
    <name type="scientific">Claveliimonas bilis</name>
    <dbReference type="NCBI Taxonomy" id="3028070"/>
    <lineage>
        <taxon>Bacteria</taxon>
        <taxon>Bacillati</taxon>
        <taxon>Bacillota</taxon>
        <taxon>Clostridia</taxon>
        <taxon>Lachnospirales</taxon>
        <taxon>Lachnospiraceae</taxon>
        <taxon>Claveliimonas</taxon>
    </lineage>
</organism>
<dbReference type="PANTHER" id="PTHR10000:SF50">
    <property type="entry name" value="STRESS RESPONSE PROTEIN YHAX"/>
    <property type="match status" value="1"/>
</dbReference>
<keyword evidence="2" id="KW-1185">Reference proteome</keyword>